<dbReference type="PROSITE" id="PS50110">
    <property type="entry name" value="RESPONSE_REGULATORY"/>
    <property type="match status" value="1"/>
</dbReference>
<keyword evidence="3 5" id="KW-0597">Phosphoprotein</keyword>
<dbReference type="CDD" id="cd00146">
    <property type="entry name" value="PKD"/>
    <property type="match status" value="1"/>
</dbReference>
<keyword evidence="11" id="KW-1185">Reference proteome</keyword>
<feature type="compositionally biased region" description="Low complexity" evidence="6">
    <location>
        <begin position="1139"/>
        <end position="1150"/>
    </location>
</feature>
<feature type="region of interest" description="Disordered" evidence="6">
    <location>
        <begin position="1114"/>
        <end position="1159"/>
    </location>
</feature>
<dbReference type="SUPFAM" id="SSF63829">
    <property type="entry name" value="Calcium-dependent phosphotriesterase"/>
    <property type="match status" value="2"/>
</dbReference>
<dbReference type="InterPro" id="IPR003661">
    <property type="entry name" value="HisK_dim/P_dom"/>
</dbReference>
<dbReference type="PANTHER" id="PTHR43547:SF2">
    <property type="entry name" value="HYBRID SIGNAL TRANSDUCTION HISTIDINE KINASE C"/>
    <property type="match status" value="1"/>
</dbReference>
<dbReference type="InterPro" id="IPR003594">
    <property type="entry name" value="HATPase_dom"/>
</dbReference>
<keyword evidence="7" id="KW-0812">Transmembrane</keyword>
<dbReference type="Gene3D" id="3.30.565.10">
    <property type="entry name" value="Histidine kinase-like ATPase, C-terminal domain"/>
    <property type="match status" value="1"/>
</dbReference>
<dbReference type="InterPro" id="IPR036097">
    <property type="entry name" value="HisK_dim/P_sf"/>
</dbReference>
<dbReference type="PROSITE" id="PS50109">
    <property type="entry name" value="HIS_KIN"/>
    <property type="match status" value="1"/>
</dbReference>
<dbReference type="InterPro" id="IPR011006">
    <property type="entry name" value="CheY-like_superfamily"/>
</dbReference>
<dbReference type="PANTHER" id="PTHR43547">
    <property type="entry name" value="TWO-COMPONENT HISTIDINE KINASE"/>
    <property type="match status" value="1"/>
</dbReference>
<dbReference type="Gene3D" id="2.60.40.10">
    <property type="entry name" value="Immunoglobulins"/>
    <property type="match status" value="1"/>
</dbReference>
<feature type="domain" description="Histidine kinase" evidence="8">
    <location>
        <begin position="894"/>
        <end position="1112"/>
    </location>
</feature>
<dbReference type="Pfam" id="PF00072">
    <property type="entry name" value="Response_reg"/>
    <property type="match status" value="1"/>
</dbReference>
<dbReference type="Gene3D" id="3.40.50.2300">
    <property type="match status" value="1"/>
</dbReference>
<name>A0AAN1WGQ8_9GAMM</name>
<keyword evidence="7" id="KW-0472">Membrane</keyword>
<dbReference type="InterPro" id="IPR005467">
    <property type="entry name" value="His_kinase_dom"/>
</dbReference>
<gene>
    <name evidence="10" type="ORF">MARGE09_P1459</name>
</gene>
<dbReference type="EC" id="2.7.13.3" evidence="2"/>
<evidence type="ECO:0000256" key="4">
    <source>
        <dbReference type="ARBA" id="ARBA00023012"/>
    </source>
</evidence>
<dbReference type="Pfam" id="PF07494">
    <property type="entry name" value="Reg_prop"/>
    <property type="match status" value="2"/>
</dbReference>
<dbReference type="PRINTS" id="PR00344">
    <property type="entry name" value="BCTRLSENSOR"/>
</dbReference>
<evidence type="ECO:0000256" key="1">
    <source>
        <dbReference type="ARBA" id="ARBA00000085"/>
    </source>
</evidence>
<dbReference type="CDD" id="cd16922">
    <property type="entry name" value="HATPase_EvgS-ArcB-TorS-like"/>
    <property type="match status" value="1"/>
</dbReference>
<dbReference type="Proteomes" id="UP001320119">
    <property type="component" value="Chromosome"/>
</dbReference>
<dbReference type="KEGG" id="marq:MARGE09_P1459"/>
<evidence type="ECO:0000313" key="10">
    <source>
        <dbReference type="EMBL" id="BCD97258.1"/>
    </source>
</evidence>
<dbReference type="FunFam" id="2.60.40.10:FF:000791">
    <property type="entry name" value="Two-component system sensor histidine kinase/response regulator"/>
    <property type="match status" value="1"/>
</dbReference>
<dbReference type="Gene3D" id="2.130.10.10">
    <property type="entry name" value="YVTN repeat-like/Quinoprotein amine dehydrogenase"/>
    <property type="match status" value="2"/>
</dbReference>
<feature type="transmembrane region" description="Helical" evidence="7">
    <location>
        <begin position="844"/>
        <end position="864"/>
    </location>
</feature>
<evidence type="ECO:0000256" key="5">
    <source>
        <dbReference type="PROSITE-ProRule" id="PRU00169"/>
    </source>
</evidence>
<dbReference type="SUPFAM" id="SSF52172">
    <property type="entry name" value="CheY-like"/>
    <property type="match status" value="1"/>
</dbReference>
<dbReference type="EMBL" id="AP023086">
    <property type="protein sequence ID" value="BCD97258.1"/>
    <property type="molecule type" value="Genomic_DNA"/>
</dbReference>
<dbReference type="FunFam" id="3.30.565.10:FF:000010">
    <property type="entry name" value="Sensor histidine kinase RcsC"/>
    <property type="match status" value="1"/>
</dbReference>
<reference evidence="10 11" key="1">
    <citation type="journal article" date="2022" name="IScience">
        <title>An ultrasensitive nanofiber-based assay for enzymatic hydrolysis and deep-sea microbial degradation of cellulose.</title>
        <authorList>
            <person name="Tsudome M."/>
            <person name="Tachioka M."/>
            <person name="Miyazaki M."/>
            <person name="Uchimura K."/>
            <person name="Tsuda M."/>
            <person name="Takaki Y."/>
            <person name="Deguchi S."/>
        </authorList>
    </citation>
    <scope>NUCLEOTIDE SEQUENCE [LARGE SCALE GENOMIC DNA]</scope>
    <source>
        <strain evidence="10 11">GE09</strain>
    </source>
</reference>
<dbReference type="SMART" id="SM00448">
    <property type="entry name" value="REC"/>
    <property type="match status" value="1"/>
</dbReference>
<dbReference type="InterPro" id="IPR011123">
    <property type="entry name" value="Y_Y_Y"/>
</dbReference>
<dbReference type="Pfam" id="PF00512">
    <property type="entry name" value="HisKA"/>
    <property type="match status" value="1"/>
</dbReference>
<evidence type="ECO:0000259" key="8">
    <source>
        <dbReference type="PROSITE" id="PS50109"/>
    </source>
</evidence>
<evidence type="ECO:0000256" key="2">
    <source>
        <dbReference type="ARBA" id="ARBA00012438"/>
    </source>
</evidence>
<dbReference type="InterPro" id="IPR015943">
    <property type="entry name" value="WD40/YVTN_repeat-like_dom_sf"/>
</dbReference>
<evidence type="ECO:0000256" key="3">
    <source>
        <dbReference type="ARBA" id="ARBA00022553"/>
    </source>
</evidence>
<dbReference type="InterPro" id="IPR013783">
    <property type="entry name" value="Ig-like_fold"/>
</dbReference>
<sequence length="1293" mass="144916">MVNWMAGAQARYTRASHALLRVNSWLRPCLSHIGIKARLLLLLALTQLLMPIFAIQAQASPANLKKEHFSFTHVLPNEVEALGYINAIEMDQEGFIWFASNNGLARFDGHQLLTFKHVANTANSLASNLVNDLLVNSQGQLWVATEAGLNRFNPESNSFSLYTVPEKYRVNADFNALRTLHEDATQQLWLGSSAGLLRFDHEKQKLIPLMLSLPNDHTASQLAISDISTDNKNNLWLATLAHGLVKVSHYTMEAQFNLAQSALLSSHKHSDVRSVFIDNRNVIWAGTYHGDLLAINQQGKVLHQYAQPEGERRDVIWSITQDRFGRMWVGDGGGINRLSQDGPWLVRYAYNESDNSSPGNYAVRTIFEDDVGDLWLGFFPSGVDRLDKQASAFQNFRHHSQDDNSLTDGGVLSVTEDDQGNLWIGTGFGLSHFNRSNQNITRFFHDANNSNTLSGNTSLSLAIDAQHHLWVGSWSQGLNKINLRDKTFEHFTYQPSDPHSLLGVEPWRLLIDSQKNLWVATELGLNRFNSENSTFSHFQPIDKNTGKPNNLYSRDIYEDKRNNFWIASDRGLFLFDRNTHTFRQFQHNAKQPHSLSANFVKAIFEDNDNNLWIGTHGGGLNLMDRDTESFKQIGENQGLDKLAISGITQDKQGLLWLNTLQGLYTFHPTTGQFTQLTKRHGLLSNIYNRNAIITLKNGDIFAGSTGGFSLITPAKIEKNPTPPKTVITGFSIFNKVINLHDDQSPLTKTINHTKRITLDHDQSVFSFEFASLSYQLTDQNTYMYILEGFDKDWHAVGHRRTATYTNLDAGTYIFKVKSANHDGVWSNDPASVEVIILSPPWLSWWAYALYCLSAALFIFFIFHIQARKVQLQHEKTLNNKLLKLDKFKDAFLACTSHELRTPLNGIIGIAENLMDAKQEQLDKDTLDKLTMITNSGKRLASLVNDILDYSKLSEQSLNIHRQVVVTHQLVSQVDALLRPLADAKSLQLINDINENVPAVMADENRLQQILINLIGNAIKYTTEGSVQLSCKRDGNELCFIIRDSGIGIAEDQLGHIFEVFHQVEHGDNQSYSGTGLGLAIAKQLIELQGGRIHVTSTVNKGSIFSFTLPLANTQSQRATPQQPPAVQPNTAGTTKHKIATAQPSAQAQQNSPPPKSLPCLHSNPQSKIILIVDDDTINRIVLTGILQLHHYKVEEAINGQAALDYFAQGRHADMVIMDVMMPGMNGYELCQRLRAQYPVTQLPIIFLSANLTDEDLNKAYQVGANNFLTKPISKYALLPQVANQLKLTEKPPA</sequence>
<dbReference type="Pfam" id="PF02518">
    <property type="entry name" value="HATPase_c"/>
    <property type="match status" value="1"/>
</dbReference>
<dbReference type="InterPro" id="IPR011110">
    <property type="entry name" value="Reg_prop"/>
</dbReference>
<dbReference type="Pfam" id="PF07495">
    <property type="entry name" value="Y_Y_Y"/>
    <property type="match status" value="1"/>
</dbReference>
<evidence type="ECO:0000313" key="11">
    <source>
        <dbReference type="Proteomes" id="UP001320119"/>
    </source>
</evidence>
<proteinExistence type="predicted"/>
<dbReference type="SMART" id="SM00388">
    <property type="entry name" value="HisKA"/>
    <property type="match status" value="1"/>
</dbReference>
<dbReference type="SUPFAM" id="SSF55874">
    <property type="entry name" value="ATPase domain of HSP90 chaperone/DNA topoisomerase II/histidine kinase"/>
    <property type="match status" value="1"/>
</dbReference>
<dbReference type="InterPro" id="IPR004358">
    <property type="entry name" value="Sig_transdc_His_kin-like_C"/>
</dbReference>
<dbReference type="GO" id="GO:0000155">
    <property type="term" value="F:phosphorelay sensor kinase activity"/>
    <property type="evidence" value="ECO:0007669"/>
    <property type="project" value="InterPro"/>
</dbReference>
<dbReference type="InterPro" id="IPR036890">
    <property type="entry name" value="HATPase_C_sf"/>
</dbReference>
<keyword evidence="7" id="KW-1133">Transmembrane helix</keyword>
<dbReference type="CDD" id="cd00082">
    <property type="entry name" value="HisKA"/>
    <property type="match status" value="1"/>
</dbReference>
<dbReference type="Gene3D" id="1.10.287.130">
    <property type="match status" value="1"/>
</dbReference>
<evidence type="ECO:0000256" key="7">
    <source>
        <dbReference type="SAM" id="Phobius"/>
    </source>
</evidence>
<feature type="domain" description="Response regulatory" evidence="9">
    <location>
        <begin position="1168"/>
        <end position="1285"/>
    </location>
</feature>
<organism evidence="10 11">
    <name type="scientific">Marinagarivorans cellulosilyticus</name>
    <dbReference type="NCBI Taxonomy" id="2721545"/>
    <lineage>
        <taxon>Bacteria</taxon>
        <taxon>Pseudomonadati</taxon>
        <taxon>Pseudomonadota</taxon>
        <taxon>Gammaproteobacteria</taxon>
        <taxon>Cellvibrionales</taxon>
        <taxon>Cellvibrionaceae</taxon>
        <taxon>Marinagarivorans</taxon>
    </lineage>
</organism>
<feature type="modified residue" description="4-aspartylphosphate" evidence="5">
    <location>
        <position position="1218"/>
    </location>
</feature>
<protein>
    <recommendedName>
        <fullName evidence="2">histidine kinase</fullName>
        <ecNumber evidence="2">2.7.13.3</ecNumber>
    </recommendedName>
</protein>
<comment type="catalytic activity">
    <reaction evidence="1">
        <text>ATP + protein L-histidine = ADP + protein N-phospho-L-histidine.</text>
        <dbReference type="EC" id="2.7.13.3"/>
    </reaction>
</comment>
<dbReference type="SMART" id="SM00387">
    <property type="entry name" value="HATPase_c"/>
    <property type="match status" value="1"/>
</dbReference>
<keyword evidence="4" id="KW-0902">Two-component regulatory system</keyword>
<dbReference type="InterPro" id="IPR001789">
    <property type="entry name" value="Sig_transdc_resp-reg_receiver"/>
</dbReference>
<accession>A0AAN1WGQ8</accession>
<dbReference type="SUPFAM" id="SSF47384">
    <property type="entry name" value="Homodimeric domain of signal transducing histidine kinase"/>
    <property type="match status" value="1"/>
</dbReference>
<evidence type="ECO:0000259" key="9">
    <source>
        <dbReference type="PROSITE" id="PS50110"/>
    </source>
</evidence>
<evidence type="ECO:0000256" key="6">
    <source>
        <dbReference type="SAM" id="MobiDB-lite"/>
    </source>
</evidence>